<gene>
    <name evidence="1" type="ORF">I3842_03G097300</name>
</gene>
<dbReference type="CDD" id="cd14726">
    <property type="entry name" value="TraB_PrgY-like"/>
    <property type="match status" value="1"/>
</dbReference>
<evidence type="ECO:0000313" key="1">
    <source>
        <dbReference type="EMBL" id="KAG6721123.1"/>
    </source>
</evidence>
<comment type="caution">
    <text evidence="1">The sequence shown here is derived from an EMBL/GenBank/DDBJ whole genome shotgun (WGS) entry which is preliminary data.</text>
</comment>
<proteinExistence type="predicted"/>
<dbReference type="PANTHER" id="PTHR21530">
    <property type="entry name" value="PHEROMONE SHUTDOWN PROTEIN"/>
    <property type="match status" value="1"/>
</dbReference>
<dbReference type="PANTHER" id="PTHR21530:SF0">
    <property type="entry name" value="TRAB FAMILY PROTEIN"/>
    <property type="match status" value="1"/>
</dbReference>
<evidence type="ECO:0000313" key="2">
    <source>
        <dbReference type="Proteomes" id="UP000811246"/>
    </source>
</evidence>
<protein>
    <recommendedName>
        <fullName evidence="3">TraB domain-containing protein</fullName>
    </recommendedName>
</protein>
<dbReference type="Proteomes" id="UP000811246">
    <property type="component" value="Chromosome 3"/>
</dbReference>
<organism evidence="1 2">
    <name type="scientific">Carya illinoinensis</name>
    <name type="common">Pecan</name>
    <dbReference type="NCBI Taxonomy" id="32201"/>
    <lineage>
        <taxon>Eukaryota</taxon>
        <taxon>Viridiplantae</taxon>
        <taxon>Streptophyta</taxon>
        <taxon>Embryophyta</taxon>
        <taxon>Tracheophyta</taxon>
        <taxon>Spermatophyta</taxon>
        <taxon>Magnoliopsida</taxon>
        <taxon>eudicotyledons</taxon>
        <taxon>Gunneridae</taxon>
        <taxon>Pentapetalae</taxon>
        <taxon>rosids</taxon>
        <taxon>fabids</taxon>
        <taxon>Fagales</taxon>
        <taxon>Juglandaceae</taxon>
        <taxon>Carya</taxon>
    </lineage>
</organism>
<dbReference type="EMBL" id="CM031827">
    <property type="protein sequence ID" value="KAG6721123.1"/>
    <property type="molecule type" value="Genomic_DNA"/>
</dbReference>
<dbReference type="AlphaFoldDB" id="A0A922FEK4"/>
<reference evidence="1" key="1">
    <citation type="submission" date="2021-01" db="EMBL/GenBank/DDBJ databases">
        <authorList>
            <person name="Lovell J.T."/>
            <person name="Bentley N."/>
            <person name="Bhattarai G."/>
            <person name="Jenkins J.W."/>
            <person name="Sreedasyam A."/>
            <person name="Alarcon Y."/>
            <person name="Bock C."/>
            <person name="Boston L."/>
            <person name="Carlson J."/>
            <person name="Cervantes K."/>
            <person name="Clermont K."/>
            <person name="Krom N."/>
            <person name="Kubenka K."/>
            <person name="Mamidi S."/>
            <person name="Mattison C."/>
            <person name="Monteros M."/>
            <person name="Pisani C."/>
            <person name="Plott C."/>
            <person name="Rajasekar S."/>
            <person name="Rhein H.S."/>
            <person name="Rohla C."/>
            <person name="Song M."/>
            <person name="Hilaire R.S."/>
            <person name="Shu S."/>
            <person name="Wells L."/>
            <person name="Wang X."/>
            <person name="Webber J."/>
            <person name="Heerema R.J."/>
            <person name="Klein P."/>
            <person name="Conner P."/>
            <person name="Grauke L."/>
            <person name="Grimwood J."/>
            <person name="Schmutz J."/>
            <person name="Randall J.J."/>
        </authorList>
    </citation>
    <scope>NUCLEOTIDE SEQUENCE</scope>
    <source>
        <tissue evidence="1">Leaf</tissue>
    </source>
</reference>
<sequence>MWWWSYVEAEFIFRAGIMYASNDGAAVQQLRSNMFSLSGTEFFGAVGRSINLGGQTALALRLLLAVFSSKISSDINRPFGDEFRAARKVSEEVGAQIVLGDRPIEITEPNSDDSTFRLYEQLSFSYPSLLQPLIHERDTYLAWSLKRSKAVNNSKRVVGVIGKGHMNGVIYALVSDQGNLRFRDLAGKRPDGDPGSNRWVDSLLKSLVRDTVIGILLWALYEQIKGGA</sequence>
<dbReference type="InterPro" id="IPR046345">
    <property type="entry name" value="TraB_PrgY-like"/>
</dbReference>
<evidence type="ECO:0008006" key="3">
    <source>
        <dbReference type="Google" id="ProtNLM"/>
    </source>
</evidence>
<name>A0A922FEK4_CARIL</name>
<accession>A0A922FEK4</accession>